<evidence type="ECO:0000256" key="4">
    <source>
        <dbReference type="ARBA" id="ARBA00022842"/>
    </source>
</evidence>
<keyword evidence="4" id="KW-0460">Magnesium</keyword>
<reference evidence="8 9" key="1">
    <citation type="submission" date="2018-06" db="EMBL/GenBank/DDBJ databases">
        <title>Extensive metabolic versatility and redundancy in microbially diverse, dynamic hydrothermal sediments.</title>
        <authorList>
            <person name="Dombrowski N."/>
            <person name="Teske A."/>
            <person name="Baker B.J."/>
        </authorList>
    </citation>
    <scope>NUCLEOTIDE SEQUENCE [LARGE SCALE GENOMIC DNA]</scope>
    <source>
        <strain evidence="8">B9_G13</strain>
    </source>
</reference>
<evidence type="ECO:0000313" key="9">
    <source>
        <dbReference type="Proteomes" id="UP000277633"/>
    </source>
</evidence>
<dbReference type="FunFam" id="3.40.120.10:FF:000002">
    <property type="entry name" value="Phosphoglucosamine mutase"/>
    <property type="match status" value="1"/>
</dbReference>
<proteinExistence type="predicted"/>
<dbReference type="PANTHER" id="PTHR43771">
    <property type="entry name" value="PHOSPHOMANNOMUTASE"/>
    <property type="match status" value="1"/>
</dbReference>
<evidence type="ECO:0000256" key="5">
    <source>
        <dbReference type="ARBA" id="ARBA00023235"/>
    </source>
</evidence>
<evidence type="ECO:0000313" key="8">
    <source>
        <dbReference type="EMBL" id="RLG69888.1"/>
    </source>
</evidence>
<dbReference type="Gene3D" id="3.30.310.50">
    <property type="entry name" value="Alpha-D-phosphohexomutase, C-terminal domain"/>
    <property type="match status" value="1"/>
</dbReference>
<protein>
    <submittedName>
        <fullName evidence="8">Phosphoglucosamine mutase</fullName>
        <ecNumber evidence="8">5.4.2.10</ecNumber>
    </submittedName>
</protein>
<organism evidence="8 9">
    <name type="scientific">Candidatus Iainarchaeum sp</name>
    <dbReference type="NCBI Taxonomy" id="3101447"/>
    <lineage>
        <taxon>Archaea</taxon>
        <taxon>Candidatus Iainarchaeota</taxon>
        <taxon>Candidatus Iainarchaeia</taxon>
        <taxon>Candidatus Iainarchaeales</taxon>
        <taxon>Candidatus Iainarchaeaceae</taxon>
        <taxon>Candidatus Iainarchaeum</taxon>
    </lineage>
</organism>
<dbReference type="FunFam" id="3.30.310.50:FF:000001">
    <property type="entry name" value="Phosphoglucosamine mutase"/>
    <property type="match status" value="1"/>
</dbReference>
<dbReference type="GO" id="GO:0008966">
    <property type="term" value="F:phosphoglucosamine mutase activity"/>
    <property type="evidence" value="ECO:0007669"/>
    <property type="project" value="UniProtKB-EC"/>
</dbReference>
<dbReference type="Proteomes" id="UP000277633">
    <property type="component" value="Unassembled WGS sequence"/>
</dbReference>
<keyword evidence="2" id="KW-0597">Phosphoprotein</keyword>
<dbReference type="InterPro" id="IPR036900">
    <property type="entry name" value="A-D-PHexomutase_C_sf"/>
</dbReference>
<evidence type="ECO:0000256" key="1">
    <source>
        <dbReference type="ARBA" id="ARBA00001946"/>
    </source>
</evidence>
<dbReference type="PANTHER" id="PTHR43771:SF1">
    <property type="entry name" value="PHOSPHOMANNOMUTASE"/>
    <property type="match status" value="1"/>
</dbReference>
<dbReference type="InterPro" id="IPR005843">
    <property type="entry name" value="A-D-PHexomutase_C"/>
</dbReference>
<evidence type="ECO:0000259" key="6">
    <source>
        <dbReference type="Pfam" id="PF00408"/>
    </source>
</evidence>
<dbReference type="AlphaFoldDB" id="A0A497JG66"/>
<dbReference type="EC" id="5.4.2.10" evidence="8"/>
<feature type="domain" description="Alpha-D-phosphohexomutase C-terminal" evidence="6">
    <location>
        <begin position="126"/>
        <end position="192"/>
    </location>
</feature>
<name>A0A497JG66_9ARCH</name>
<keyword evidence="5 8" id="KW-0413">Isomerase</keyword>
<gene>
    <name evidence="8" type="primary">glmM</name>
    <name evidence="8" type="ORF">DRO07_01460</name>
</gene>
<dbReference type="InterPro" id="IPR005846">
    <property type="entry name" value="A-D-PHexomutase_a/b/a-III"/>
</dbReference>
<dbReference type="EMBL" id="QMWO01000038">
    <property type="protein sequence ID" value="RLG69888.1"/>
    <property type="molecule type" value="Genomic_DNA"/>
</dbReference>
<accession>A0A497JG66</accession>
<dbReference type="Pfam" id="PF02880">
    <property type="entry name" value="PGM_PMM_III"/>
    <property type="match status" value="1"/>
</dbReference>
<feature type="domain" description="Alpha-D-phosphohexomutase alpha/beta/alpha" evidence="7">
    <location>
        <begin position="11"/>
        <end position="122"/>
    </location>
</feature>
<sequence>VCDENGNIASGDALLAIFAKYMFEKGLLTKNAIVATKMSNLALDECLHELGVKVLRTDVGDKYVASAMREHGINLGGEQSGHILFGDYCASPDAIIASLQLVRIMKESSKPLSKLLKIFKPYPQILINIPVKEKIPFEKVRAVQKAIEEAEHRLANNGRVFVRYSGTEQLARVMLEGRNEKEIKELAENIASAIRKELGA</sequence>
<dbReference type="GO" id="GO:0005975">
    <property type="term" value="P:carbohydrate metabolic process"/>
    <property type="evidence" value="ECO:0007669"/>
    <property type="project" value="InterPro"/>
</dbReference>
<dbReference type="InterPro" id="IPR016055">
    <property type="entry name" value="A-D-PHexomutase_a/b/a-I/II/III"/>
</dbReference>
<dbReference type="Gene3D" id="3.40.120.10">
    <property type="entry name" value="Alpha-D-Glucose-1,6-Bisphosphate, subunit A, domain 3"/>
    <property type="match status" value="2"/>
</dbReference>
<evidence type="ECO:0000256" key="3">
    <source>
        <dbReference type="ARBA" id="ARBA00022723"/>
    </source>
</evidence>
<comment type="caution">
    <text evidence="8">The sequence shown here is derived from an EMBL/GenBank/DDBJ whole genome shotgun (WGS) entry which is preliminary data.</text>
</comment>
<dbReference type="Pfam" id="PF00408">
    <property type="entry name" value="PGM_PMM_IV"/>
    <property type="match status" value="1"/>
</dbReference>
<dbReference type="SUPFAM" id="SSF55957">
    <property type="entry name" value="Phosphoglucomutase, C-terminal domain"/>
    <property type="match status" value="1"/>
</dbReference>
<dbReference type="SUPFAM" id="SSF53738">
    <property type="entry name" value="Phosphoglucomutase, first 3 domains"/>
    <property type="match status" value="1"/>
</dbReference>
<comment type="cofactor">
    <cofactor evidence="1">
        <name>Mg(2+)</name>
        <dbReference type="ChEBI" id="CHEBI:18420"/>
    </cofactor>
</comment>
<dbReference type="GO" id="GO:0046872">
    <property type="term" value="F:metal ion binding"/>
    <property type="evidence" value="ECO:0007669"/>
    <property type="project" value="UniProtKB-KW"/>
</dbReference>
<keyword evidence="3" id="KW-0479">Metal-binding</keyword>
<evidence type="ECO:0000256" key="2">
    <source>
        <dbReference type="ARBA" id="ARBA00022553"/>
    </source>
</evidence>
<feature type="non-terminal residue" evidence="8">
    <location>
        <position position="1"/>
    </location>
</feature>
<evidence type="ECO:0000259" key="7">
    <source>
        <dbReference type="Pfam" id="PF02880"/>
    </source>
</evidence>